<evidence type="ECO:0000259" key="6">
    <source>
        <dbReference type="Pfam" id="PF13193"/>
    </source>
</evidence>
<keyword evidence="3" id="KW-0547">Nucleotide-binding</keyword>
<dbReference type="Gene3D" id="3.40.50.12780">
    <property type="entry name" value="N-terminal domain of ligase-like"/>
    <property type="match status" value="1"/>
</dbReference>
<feature type="domain" description="AMP-dependent synthetase/ligase" evidence="5">
    <location>
        <begin position="91"/>
        <end position="446"/>
    </location>
</feature>
<evidence type="ECO:0000313" key="8">
    <source>
        <dbReference type="Proteomes" id="UP000002705"/>
    </source>
</evidence>
<dbReference type="KEGG" id="bur:Bcep18194_B0715"/>
<reference evidence="7" key="1">
    <citation type="submission" date="2005-10" db="EMBL/GenBank/DDBJ databases">
        <title>Complete sequence of chromosome 2 of Burkholderia sp. 383.</title>
        <authorList>
            <consortium name="US DOE Joint Genome Institute"/>
            <person name="Copeland A."/>
            <person name="Lucas S."/>
            <person name="Lapidus A."/>
            <person name="Barry K."/>
            <person name="Detter J.C."/>
            <person name="Glavina T."/>
            <person name="Hammon N."/>
            <person name="Israni S."/>
            <person name="Pitluck S."/>
            <person name="Chain P."/>
            <person name="Malfatti S."/>
            <person name="Shin M."/>
            <person name="Vergez L."/>
            <person name="Schmutz J."/>
            <person name="Larimer F."/>
            <person name="Land M."/>
            <person name="Kyrpides N."/>
            <person name="Lykidis A."/>
            <person name="Richardson P."/>
        </authorList>
    </citation>
    <scope>NUCLEOTIDE SEQUENCE [LARGE SCALE GENOMIC DNA]</scope>
    <source>
        <strain evidence="7">383</strain>
    </source>
</reference>
<keyword evidence="2 7" id="KW-0436">Ligase</keyword>
<dbReference type="InterPro" id="IPR000873">
    <property type="entry name" value="AMP-dep_synth/lig_dom"/>
</dbReference>
<dbReference type="InterPro" id="IPR051087">
    <property type="entry name" value="Mitochondrial_ACSM"/>
</dbReference>
<dbReference type="InterPro" id="IPR020845">
    <property type="entry name" value="AMP-binding_CS"/>
</dbReference>
<proteinExistence type="inferred from homology"/>
<dbReference type="GO" id="GO:0004321">
    <property type="term" value="F:fatty-acyl-CoA synthase activity"/>
    <property type="evidence" value="ECO:0007669"/>
    <property type="project" value="TreeGrafter"/>
</dbReference>
<keyword evidence="4" id="KW-0067">ATP-binding</keyword>
<gene>
    <name evidence="7" type="ordered locus">Bcep18194_B0715</name>
</gene>
<evidence type="ECO:0000256" key="4">
    <source>
        <dbReference type="ARBA" id="ARBA00022840"/>
    </source>
</evidence>
<dbReference type="FunFam" id="3.30.300.30:FF:000028">
    <property type="entry name" value="AMP-dependent synthetase"/>
    <property type="match status" value="1"/>
</dbReference>
<dbReference type="InterPro" id="IPR042099">
    <property type="entry name" value="ANL_N_sf"/>
</dbReference>
<dbReference type="Proteomes" id="UP000002705">
    <property type="component" value="Chromosome 2"/>
</dbReference>
<dbReference type="SUPFAM" id="SSF56801">
    <property type="entry name" value="Acetyl-CoA synthetase-like"/>
    <property type="match status" value="1"/>
</dbReference>
<dbReference type="GO" id="GO:0006637">
    <property type="term" value="P:acyl-CoA metabolic process"/>
    <property type="evidence" value="ECO:0007669"/>
    <property type="project" value="TreeGrafter"/>
</dbReference>
<dbReference type="Pfam" id="PF13193">
    <property type="entry name" value="AMP-binding_C"/>
    <property type="match status" value="1"/>
</dbReference>
<dbReference type="PATRIC" id="fig|482957.22.peg.4333"/>
<name>Q399N2_BURL3</name>
<dbReference type="HOGENOM" id="CLU_000022_59_10_4"/>
<dbReference type="InterPro" id="IPR045851">
    <property type="entry name" value="AMP-bd_C_sf"/>
</dbReference>
<evidence type="ECO:0000259" key="5">
    <source>
        <dbReference type="Pfam" id="PF00501"/>
    </source>
</evidence>
<dbReference type="AlphaFoldDB" id="Q399N2"/>
<dbReference type="GO" id="GO:0005524">
    <property type="term" value="F:ATP binding"/>
    <property type="evidence" value="ECO:0007669"/>
    <property type="project" value="UniProtKB-KW"/>
</dbReference>
<dbReference type="PROSITE" id="PS00455">
    <property type="entry name" value="AMP_BINDING"/>
    <property type="match status" value="1"/>
</dbReference>
<evidence type="ECO:0000256" key="2">
    <source>
        <dbReference type="ARBA" id="ARBA00022598"/>
    </source>
</evidence>
<dbReference type="GO" id="GO:0015645">
    <property type="term" value="F:fatty acid ligase activity"/>
    <property type="evidence" value="ECO:0007669"/>
    <property type="project" value="TreeGrafter"/>
</dbReference>
<dbReference type="EMBL" id="CP000152">
    <property type="protein sequence ID" value="ABB10829.1"/>
    <property type="molecule type" value="Genomic_DNA"/>
</dbReference>
<keyword evidence="8" id="KW-1185">Reference proteome</keyword>
<dbReference type="GO" id="GO:0006633">
    <property type="term" value="P:fatty acid biosynthetic process"/>
    <property type="evidence" value="ECO:0007669"/>
    <property type="project" value="TreeGrafter"/>
</dbReference>
<comment type="similarity">
    <text evidence="1">Belongs to the ATP-dependent AMP-binding enzyme family.</text>
</comment>
<accession>Q399N2</accession>
<dbReference type="EC" id="6.2.1.1" evidence="7"/>
<organism evidence="7 8">
    <name type="scientific">Burkholderia lata (strain ATCC 17760 / DSM 23089 / LMG 22485 / NCIMB 9086 / R18194 / 383)</name>
    <dbReference type="NCBI Taxonomy" id="482957"/>
    <lineage>
        <taxon>Bacteria</taxon>
        <taxon>Pseudomonadati</taxon>
        <taxon>Pseudomonadota</taxon>
        <taxon>Betaproteobacteria</taxon>
        <taxon>Burkholderiales</taxon>
        <taxon>Burkholderiaceae</taxon>
        <taxon>Burkholderia</taxon>
        <taxon>Burkholderia cepacia complex</taxon>
    </lineage>
</organism>
<evidence type="ECO:0000256" key="1">
    <source>
        <dbReference type="ARBA" id="ARBA00006432"/>
    </source>
</evidence>
<dbReference type="Gene3D" id="3.30.300.30">
    <property type="match status" value="1"/>
</dbReference>
<dbReference type="PANTHER" id="PTHR43605:SF10">
    <property type="entry name" value="ACYL-COA SYNTHETASE MEDIUM CHAIN FAMILY MEMBER 3"/>
    <property type="match status" value="1"/>
</dbReference>
<dbReference type="Pfam" id="PF00501">
    <property type="entry name" value="AMP-binding"/>
    <property type="match status" value="1"/>
</dbReference>
<protein>
    <submittedName>
        <fullName evidence="7">AMP-dependent synthetase and ligase</fullName>
        <ecNumber evidence="7">6.2.1.1</ecNumber>
    </submittedName>
</protein>
<sequence>MGCSAYPVDRDAWRLASAWDPRKRQGAHAGRPHEARRLEDTMTVQAFLNARDFLLRHRTDYETAYREFEWPVLDAFNWALDYFDPMARGNDQPALWIVDAATGTGDPYSFAQMSERSSRIANWLRSIGVVRGDRILLMLPNRVELWDAMLAAMKLGAIVLPATTQLSPDDVRDRVQIGGAKYAIVDENETAKFEQPDLGLAQKIVAGAPRAGWLAMNDGYAASAEFNPDAVTQSNEAMLLYFTSGTTSKPKLVEHTHRTYPVGHLSTMYWIGLQPGDIHWNISSPGWAKHAWSCFFAPWNAQACVFAFNYARFEPKVVLDALVKYQVTTLCAPPTVWRMLVQQPLASFDVKLREIVGAGEPLNPEIIERVKKAWGIAIRDGYGQTETTCLIGNSPGQPVVAGSMGRPLPGYRIALLDPDGMPVTEGEVALPIGADVTRPVGLMNGYANNPDATAYAMRDGHYRTSDIAMRGDDGYYVYIGRADDVFKSSDYRLSPFELESVLIEHPAIAEAAVVPSPDPVRLSVPKTFITLRQGYEESPELALEIFRFSREKLAPYKRIRRLQFAELPKTISGKIRRVELRRREIERGDDASERMPGEYWEEDFAAELK</sequence>
<dbReference type="CDD" id="cd05974">
    <property type="entry name" value="MACS_like_1"/>
    <property type="match status" value="1"/>
</dbReference>
<evidence type="ECO:0000256" key="3">
    <source>
        <dbReference type="ARBA" id="ARBA00022741"/>
    </source>
</evidence>
<dbReference type="PANTHER" id="PTHR43605">
    <property type="entry name" value="ACYL-COENZYME A SYNTHETASE"/>
    <property type="match status" value="1"/>
</dbReference>
<dbReference type="GO" id="GO:0003987">
    <property type="term" value="F:acetate-CoA ligase activity"/>
    <property type="evidence" value="ECO:0007669"/>
    <property type="project" value="UniProtKB-EC"/>
</dbReference>
<feature type="domain" description="AMP-binding enzyme C-terminal" evidence="6">
    <location>
        <begin position="497"/>
        <end position="574"/>
    </location>
</feature>
<dbReference type="InterPro" id="IPR025110">
    <property type="entry name" value="AMP-bd_C"/>
</dbReference>
<evidence type="ECO:0000313" key="7">
    <source>
        <dbReference type="EMBL" id="ABB10829.1"/>
    </source>
</evidence>